<feature type="region of interest" description="Disordered" evidence="1">
    <location>
        <begin position="1"/>
        <end position="32"/>
    </location>
</feature>
<organism evidence="2 3">
    <name type="scientific">Penicillium antarcticum</name>
    <dbReference type="NCBI Taxonomy" id="416450"/>
    <lineage>
        <taxon>Eukaryota</taxon>
        <taxon>Fungi</taxon>
        <taxon>Dikarya</taxon>
        <taxon>Ascomycota</taxon>
        <taxon>Pezizomycotina</taxon>
        <taxon>Eurotiomycetes</taxon>
        <taxon>Eurotiomycetidae</taxon>
        <taxon>Eurotiales</taxon>
        <taxon>Aspergillaceae</taxon>
        <taxon>Penicillium</taxon>
    </lineage>
</organism>
<comment type="caution">
    <text evidence="2">The sequence shown here is derived from an EMBL/GenBank/DDBJ whole genome shotgun (WGS) entry which is preliminary data.</text>
</comment>
<keyword evidence="3" id="KW-1185">Reference proteome</keyword>
<sequence>MEQQRQRSSTTARNDAADRLAKDAASPGKTHPFRPFLRALIRDKIRAQWEREWKASTKGGHLRKIDSTLPAAYTRKLYGNLSRGRAYLLTQLRTGHNWLSTYAKTFGFRDNNHVSSLLGGSTEGERGNPDTVSRARTVKAVLDFAEASQRFQSRAP</sequence>
<name>A0A1V6PAZ3_9EURO</name>
<dbReference type="Proteomes" id="UP000191672">
    <property type="component" value="Unassembled WGS sequence"/>
</dbReference>
<dbReference type="EMBL" id="MDYN01000189">
    <property type="protein sequence ID" value="OQD74003.1"/>
    <property type="molecule type" value="Genomic_DNA"/>
</dbReference>
<feature type="compositionally biased region" description="Polar residues" evidence="1">
    <location>
        <begin position="1"/>
        <end position="13"/>
    </location>
</feature>
<dbReference type="AlphaFoldDB" id="A0A1V6PAZ3"/>
<evidence type="ECO:0000313" key="2">
    <source>
        <dbReference type="EMBL" id="OQD74003.1"/>
    </source>
</evidence>
<protein>
    <submittedName>
        <fullName evidence="2">Uncharacterized protein</fullName>
    </submittedName>
</protein>
<reference evidence="3" key="1">
    <citation type="journal article" date="2017" name="Nat. Microbiol.">
        <title>Global analysis of biosynthetic gene clusters reveals vast potential of secondary metabolite production in Penicillium species.</title>
        <authorList>
            <person name="Nielsen J.C."/>
            <person name="Grijseels S."/>
            <person name="Prigent S."/>
            <person name="Ji B."/>
            <person name="Dainat J."/>
            <person name="Nielsen K.F."/>
            <person name="Frisvad J.C."/>
            <person name="Workman M."/>
            <person name="Nielsen J."/>
        </authorList>
    </citation>
    <scope>NUCLEOTIDE SEQUENCE [LARGE SCALE GENOMIC DNA]</scope>
    <source>
        <strain evidence="3">IBT 31811</strain>
    </source>
</reference>
<accession>A0A1V6PAZ3</accession>
<evidence type="ECO:0000256" key="1">
    <source>
        <dbReference type="SAM" id="MobiDB-lite"/>
    </source>
</evidence>
<dbReference type="STRING" id="416450.A0A1V6PAZ3"/>
<gene>
    <name evidence="2" type="ORF">PENANT_c189G02360</name>
</gene>
<proteinExistence type="predicted"/>
<evidence type="ECO:0000313" key="3">
    <source>
        <dbReference type="Proteomes" id="UP000191672"/>
    </source>
</evidence>